<accession>A0A7W5H4B5</accession>
<dbReference type="Gene3D" id="2.120.10.30">
    <property type="entry name" value="TolB, C-terminal domain"/>
    <property type="match status" value="2"/>
</dbReference>
<evidence type="ECO:0000313" key="3">
    <source>
        <dbReference type="Proteomes" id="UP000536179"/>
    </source>
</evidence>
<dbReference type="PANTHER" id="PTHR24104:SF25">
    <property type="entry name" value="PROTEIN LIN-41"/>
    <property type="match status" value="1"/>
</dbReference>
<dbReference type="RefSeq" id="WP_184302269.1">
    <property type="nucleotide sequence ID" value="NZ_JACHXU010000002.1"/>
</dbReference>
<evidence type="ECO:0000313" key="2">
    <source>
        <dbReference type="EMBL" id="MBB3205179.1"/>
    </source>
</evidence>
<dbReference type="Proteomes" id="UP000536179">
    <property type="component" value="Unassembled WGS sequence"/>
</dbReference>
<dbReference type="InterPro" id="IPR011042">
    <property type="entry name" value="6-blade_b-propeller_TolB-like"/>
</dbReference>
<dbReference type="SUPFAM" id="SSF101898">
    <property type="entry name" value="NHL repeat"/>
    <property type="match status" value="1"/>
</dbReference>
<dbReference type="SUPFAM" id="SSF63829">
    <property type="entry name" value="Calcium-dependent phosphotriesterase"/>
    <property type="match status" value="1"/>
</dbReference>
<dbReference type="AlphaFoldDB" id="A0A7W5H4B5"/>
<keyword evidence="1" id="KW-1133">Transmembrane helix</keyword>
<keyword evidence="1" id="KW-0472">Membrane</keyword>
<dbReference type="InterPro" id="IPR050952">
    <property type="entry name" value="TRIM-NHL_E3_ligases"/>
</dbReference>
<dbReference type="EMBL" id="JACHXU010000002">
    <property type="protein sequence ID" value="MBB3205179.1"/>
    <property type="molecule type" value="Genomic_DNA"/>
</dbReference>
<sequence>MNRHQGSVWAPLWIMLTVFVLGGVSVVVMRMESLTSSGKRFALDVSRQTEVAESLLQYTEVTPIGLPTMEAHALAVSPDGTLIVCGERKVWVLDTNGNVLKTITPQEKPRCVAVAGSDHPHAGRFYVGCMTSIEVFSADGESIGSWAVDAKYPLLTAISLTRENVYVADAGNQTVMVFDLDGVRMGEMGGGYVVPSGYFDLAAEDNGLVHVVNPGARRVETYTAGGARESVWGQAGSAMNNFFGCCNPVHIAMLPGGRFVTSEKGIPRIKVYDDSGKLQSVVAGSEQLLRRESRGDEAVMSGDVFDIAVDGEGRVLVLDPTADQIRVFIHTREKGD</sequence>
<comment type="caution">
    <text evidence="2">The sequence shown here is derived from an EMBL/GenBank/DDBJ whole genome shotgun (WGS) entry which is preliminary data.</text>
</comment>
<organism evidence="2 3">
    <name type="scientific">Aporhodopirellula rubra</name>
    <dbReference type="NCBI Taxonomy" id="980271"/>
    <lineage>
        <taxon>Bacteria</taxon>
        <taxon>Pseudomonadati</taxon>
        <taxon>Planctomycetota</taxon>
        <taxon>Planctomycetia</taxon>
        <taxon>Pirellulales</taxon>
        <taxon>Pirellulaceae</taxon>
        <taxon>Aporhodopirellula</taxon>
    </lineage>
</organism>
<proteinExistence type="predicted"/>
<feature type="transmembrane region" description="Helical" evidence="1">
    <location>
        <begin position="12"/>
        <end position="31"/>
    </location>
</feature>
<keyword evidence="3" id="KW-1185">Reference proteome</keyword>
<evidence type="ECO:0000256" key="1">
    <source>
        <dbReference type="SAM" id="Phobius"/>
    </source>
</evidence>
<dbReference type="GO" id="GO:0008270">
    <property type="term" value="F:zinc ion binding"/>
    <property type="evidence" value="ECO:0007669"/>
    <property type="project" value="UniProtKB-KW"/>
</dbReference>
<name>A0A7W5H4B5_9BACT</name>
<evidence type="ECO:0008006" key="4">
    <source>
        <dbReference type="Google" id="ProtNLM"/>
    </source>
</evidence>
<gene>
    <name evidence="2" type="ORF">FHS27_000946</name>
</gene>
<dbReference type="PANTHER" id="PTHR24104">
    <property type="entry name" value="E3 UBIQUITIN-PROTEIN LIGASE NHLRC1-RELATED"/>
    <property type="match status" value="1"/>
</dbReference>
<protein>
    <recommendedName>
        <fullName evidence="4">NHL repeat protein</fullName>
    </recommendedName>
</protein>
<reference evidence="2 3" key="1">
    <citation type="submission" date="2020-08" db="EMBL/GenBank/DDBJ databases">
        <title>Genomic Encyclopedia of Type Strains, Phase III (KMG-III): the genomes of soil and plant-associated and newly described type strains.</title>
        <authorList>
            <person name="Whitman W."/>
        </authorList>
    </citation>
    <scope>NUCLEOTIDE SEQUENCE [LARGE SCALE GENOMIC DNA]</scope>
    <source>
        <strain evidence="2 3">CECT 8075</strain>
    </source>
</reference>
<keyword evidence="1" id="KW-0812">Transmembrane</keyword>